<evidence type="ECO:0000256" key="2">
    <source>
        <dbReference type="SAM" id="Phobius"/>
    </source>
</evidence>
<dbReference type="SUPFAM" id="SSF52540">
    <property type="entry name" value="P-loop containing nucleoside triphosphate hydrolases"/>
    <property type="match status" value="1"/>
</dbReference>
<evidence type="ECO:0000313" key="3">
    <source>
        <dbReference type="EMBL" id="KAF9782037.1"/>
    </source>
</evidence>
<proteinExistence type="predicted"/>
<feature type="region of interest" description="Disordered" evidence="1">
    <location>
        <begin position="353"/>
        <end position="379"/>
    </location>
</feature>
<gene>
    <name evidence="3" type="ORF">BJ322DRAFT_1022537</name>
</gene>
<dbReference type="InterPro" id="IPR027417">
    <property type="entry name" value="P-loop_NTPase"/>
</dbReference>
<keyword evidence="2" id="KW-0812">Transmembrane</keyword>
<dbReference type="OrthoDB" id="2673207at2759"/>
<feature type="region of interest" description="Disordered" evidence="1">
    <location>
        <begin position="143"/>
        <end position="164"/>
    </location>
</feature>
<feature type="transmembrane region" description="Helical" evidence="2">
    <location>
        <begin position="454"/>
        <end position="474"/>
    </location>
</feature>
<reference evidence="3" key="2">
    <citation type="submission" date="2020-11" db="EMBL/GenBank/DDBJ databases">
        <authorList>
            <consortium name="DOE Joint Genome Institute"/>
            <person name="Kuo A."/>
            <person name="Miyauchi S."/>
            <person name="Kiss E."/>
            <person name="Drula E."/>
            <person name="Kohler A."/>
            <person name="Sanchez-Garcia M."/>
            <person name="Andreopoulos B."/>
            <person name="Barry K.W."/>
            <person name="Bonito G."/>
            <person name="Buee M."/>
            <person name="Carver A."/>
            <person name="Chen C."/>
            <person name="Cichocki N."/>
            <person name="Clum A."/>
            <person name="Culley D."/>
            <person name="Crous P.W."/>
            <person name="Fauchery L."/>
            <person name="Girlanda M."/>
            <person name="Hayes R."/>
            <person name="Keri Z."/>
            <person name="Labutti K."/>
            <person name="Lipzen A."/>
            <person name="Lombard V."/>
            <person name="Magnuson J."/>
            <person name="Maillard F."/>
            <person name="Morin E."/>
            <person name="Murat C."/>
            <person name="Nolan M."/>
            <person name="Ohm R."/>
            <person name="Pangilinan J."/>
            <person name="Pereira M."/>
            <person name="Perotto S."/>
            <person name="Peter M."/>
            <person name="Riley R."/>
            <person name="Sitrit Y."/>
            <person name="Stielow B."/>
            <person name="Szollosi G."/>
            <person name="Zifcakova L."/>
            <person name="Stursova M."/>
            <person name="Spatafora J.W."/>
            <person name="Tedersoo L."/>
            <person name="Vaario L.-M."/>
            <person name="Yamada A."/>
            <person name="Yan M."/>
            <person name="Wang P."/>
            <person name="Xu J."/>
            <person name="Bruns T."/>
            <person name="Baldrian P."/>
            <person name="Vilgalys R."/>
            <person name="Henrissat B."/>
            <person name="Grigoriev I.V."/>
            <person name="Hibbett D."/>
            <person name="Nagy L.G."/>
            <person name="Martin F.M."/>
        </authorList>
    </citation>
    <scope>NUCLEOTIDE SEQUENCE</scope>
    <source>
        <strain evidence="3">UH-Tt-Lm1</strain>
    </source>
</reference>
<keyword evidence="2" id="KW-1133">Transmembrane helix</keyword>
<feature type="compositionally biased region" description="Acidic residues" evidence="1">
    <location>
        <begin position="143"/>
        <end position="155"/>
    </location>
</feature>
<comment type="caution">
    <text evidence="3">The sequence shown here is derived from an EMBL/GenBank/DDBJ whole genome shotgun (WGS) entry which is preliminary data.</text>
</comment>
<feature type="compositionally biased region" description="Low complexity" evidence="1">
    <location>
        <begin position="363"/>
        <end position="374"/>
    </location>
</feature>
<feature type="region of interest" description="Disordered" evidence="1">
    <location>
        <begin position="271"/>
        <end position="303"/>
    </location>
</feature>
<feature type="compositionally biased region" description="Basic and acidic residues" evidence="1">
    <location>
        <begin position="271"/>
        <end position="286"/>
    </location>
</feature>
<dbReference type="EMBL" id="WIUZ02000012">
    <property type="protein sequence ID" value="KAF9782037.1"/>
    <property type="molecule type" value="Genomic_DNA"/>
</dbReference>
<organism evidence="3 4">
    <name type="scientific">Thelephora terrestris</name>
    <dbReference type="NCBI Taxonomy" id="56493"/>
    <lineage>
        <taxon>Eukaryota</taxon>
        <taxon>Fungi</taxon>
        <taxon>Dikarya</taxon>
        <taxon>Basidiomycota</taxon>
        <taxon>Agaricomycotina</taxon>
        <taxon>Agaricomycetes</taxon>
        <taxon>Thelephorales</taxon>
        <taxon>Thelephoraceae</taxon>
        <taxon>Thelephora</taxon>
    </lineage>
</organism>
<evidence type="ECO:0000256" key="1">
    <source>
        <dbReference type="SAM" id="MobiDB-lite"/>
    </source>
</evidence>
<protein>
    <submittedName>
        <fullName evidence="3">Uncharacterized protein</fullName>
    </submittedName>
</protein>
<dbReference type="AlphaFoldDB" id="A0A9P6H8S6"/>
<dbReference type="Gene3D" id="1.20.58.530">
    <property type="match status" value="1"/>
</dbReference>
<evidence type="ECO:0000313" key="4">
    <source>
        <dbReference type="Proteomes" id="UP000736335"/>
    </source>
</evidence>
<keyword evidence="2" id="KW-0472">Membrane</keyword>
<keyword evidence="4" id="KW-1185">Reference proteome</keyword>
<name>A0A9P6H8S6_9AGAM</name>
<accession>A0A9P6H8S6</accession>
<dbReference type="Proteomes" id="UP000736335">
    <property type="component" value="Unassembled WGS sequence"/>
</dbReference>
<reference evidence="3" key="1">
    <citation type="journal article" date="2020" name="Nat. Commun.">
        <title>Large-scale genome sequencing of mycorrhizal fungi provides insights into the early evolution of symbiotic traits.</title>
        <authorList>
            <person name="Miyauchi S."/>
            <person name="Kiss E."/>
            <person name="Kuo A."/>
            <person name="Drula E."/>
            <person name="Kohler A."/>
            <person name="Sanchez-Garcia M."/>
            <person name="Morin E."/>
            <person name="Andreopoulos B."/>
            <person name="Barry K.W."/>
            <person name="Bonito G."/>
            <person name="Buee M."/>
            <person name="Carver A."/>
            <person name="Chen C."/>
            <person name="Cichocki N."/>
            <person name="Clum A."/>
            <person name="Culley D."/>
            <person name="Crous P.W."/>
            <person name="Fauchery L."/>
            <person name="Girlanda M."/>
            <person name="Hayes R.D."/>
            <person name="Keri Z."/>
            <person name="LaButti K."/>
            <person name="Lipzen A."/>
            <person name="Lombard V."/>
            <person name="Magnuson J."/>
            <person name="Maillard F."/>
            <person name="Murat C."/>
            <person name="Nolan M."/>
            <person name="Ohm R.A."/>
            <person name="Pangilinan J."/>
            <person name="Pereira M.F."/>
            <person name="Perotto S."/>
            <person name="Peter M."/>
            <person name="Pfister S."/>
            <person name="Riley R."/>
            <person name="Sitrit Y."/>
            <person name="Stielow J.B."/>
            <person name="Szollosi G."/>
            <person name="Zifcakova L."/>
            <person name="Stursova M."/>
            <person name="Spatafora J.W."/>
            <person name="Tedersoo L."/>
            <person name="Vaario L.M."/>
            <person name="Yamada A."/>
            <person name="Yan M."/>
            <person name="Wang P."/>
            <person name="Xu J."/>
            <person name="Bruns T."/>
            <person name="Baldrian P."/>
            <person name="Vilgalys R."/>
            <person name="Dunand C."/>
            <person name="Henrissat B."/>
            <person name="Grigoriev I.V."/>
            <person name="Hibbett D."/>
            <person name="Nagy L.G."/>
            <person name="Martin F.M."/>
        </authorList>
    </citation>
    <scope>NUCLEOTIDE SEQUENCE</scope>
    <source>
        <strain evidence="3">UH-Tt-Lm1</strain>
    </source>
</reference>
<sequence>MDDQARRSPKKSDHTMVEAFAERWNSHSAFKLGNPDRSGFSTLTDNQFSGPLTHSYGGFIDRKIDALSPDFVSLLRGNPDSSGGENSGSIDPFIKGLFSAKAIAVQAPPRDEDTIVAAQQPVKPMRALSTRRKITVKWTPTMDDIDEEEREDEDANAPAPTGGTPCIASEFRSALDTLSETLEETRPWYIFCINPTIPSFQISWRGVLSKGKSGVLAQRGSRRGVRIRSPPARPTGSLLIDTGSRWLLPAFLSHPAFQRLEDLLRAHDVGEQKRSRMRDAEMEAGRTPRVSDPYAPYQTPGLVESGSVDPYRHDFYESNRQLPLVSHAAPFREDYGDYDDRKSFRDDDYDARSALTSNRDDSSSYLGSDSYAPSRNTFHDTDNKVLMEKDALPGEIQEGEPAEVLKESSARRKWVALCWLPTFWCPTPFSKWFVRMKRIDVQQAWREKLALSMIIWFICACATFLVVVLGNLIFPTQHVLSTGASHSLKNDPNNVYAAIRGEVFDLTQVAQTHQRTVDVVPLKSIMHYGSTFSDDIFPVQVSTLCNGVDGNVSPYVTLDTKNRTDPNIQYHDFRYSTADSRPD</sequence>